<sequence>MLFLAIASLFAATSCTNNTNKNAEKKDSVAKIVSPFTGKQLDGLFADTLPCADCAGIITVLDLNADSTFTLEQEYTGVKGEHIFYQLGKWSAVDSILTLNEITEGPRQYKIINGDQLSTLDNEGAIITGTKLNYVLHRQPGKFAPKKDIALRGMLTYTPDSAHIKVCGWAKEYAVTFTPGAAAALKTTFQGLKLKTGERVLAEMEGKFILQPGATKESFSVEKFVKLLPGEKCKY</sequence>
<gene>
    <name evidence="2" type="ORF">GCM10011379_56280</name>
</gene>
<comment type="caution">
    <text evidence="2">The sequence shown here is derived from an EMBL/GenBank/DDBJ whole genome shotgun (WGS) entry which is preliminary data.</text>
</comment>
<dbReference type="InterPro" id="IPR007298">
    <property type="entry name" value="Cu-R_lipoprotein_NlpE"/>
</dbReference>
<keyword evidence="2" id="KW-0449">Lipoprotein</keyword>
<feature type="domain" description="NlpE C-terminal OB" evidence="1">
    <location>
        <begin position="148"/>
        <end position="234"/>
    </location>
</feature>
<name>A0A917J5W6_9BACT</name>
<keyword evidence="3" id="KW-1185">Reference proteome</keyword>
<organism evidence="2 3">
    <name type="scientific">Filimonas zeae</name>
    <dbReference type="NCBI Taxonomy" id="1737353"/>
    <lineage>
        <taxon>Bacteria</taxon>
        <taxon>Pseudomonadati</taxon>
        <taxon>Bacteroidota</taxon>
        <taxon>Chitinophagia</taxon>
        <taxon>Chitinophagales</taxon>
        <taxon>Chitinophagaceae</taxon>
        <taxon>Filimonas</taxon>
    </lineage>
</organism>
<dbReference type="Proteomes" id="UP000627292">
    <property type="component" value="Unassembled WGS sequence"/>
</dbReference>
<dbReference type="Pfam" id="PF04170">
    <property type="entry name" value="NlpE"/>
    <property type="match status" value="1"/>
</dbReference>
<dbReference type="Pfam" id="PF17185">
    <property type="entry name" value="NlpE_C"/>
    <property type="match status" value="1"/>
</dbReference>
<dbReference type="AlphaFoldDB" id="A0A917J5W6"/>
<evidence type="ECO:0000313" key="2">
    <source>
        <dbReference type="EMBL" id="GGH82418.1"/>
    </source>
</evidence>
<dbReference type="EMBL" id="BMIB01000007">
    <property type="protein sequence ID" value="GGH82418.1"/>
    <property type="molecule type" value="Genomic_DNA"/>
</dbReference>
<reference evidence="2" key="1">
    <citation type="journal article" date="2014" name="Int. J. Syst. Evol. Microbiol.">
        <title>Complete genome sequence of Corynebacterium casei LMG S-19264T (=DSM 44701T), isolated from a smear-ripened cheese.</title>
        <authorList>
            <consortium name="US DOE Joint Genome Institute (JGI-PGF)"/>
            <person name="Walter F."/>
            <person name="Albersmeier A."/>
            <person name="Kalinowski J."/>
            <person name="Ruckert C."/>
        </authorList>
    </citation>
    <scope>NUCLEOTIDE SEQUENCE</scope>
    <source>
        <strain evidence="2">CGMCC 1.15290</strain>
    </source>
</reference>
<evidence type="ECO:0000259" key="1">
    <source>
        <dbReference type="Pfam" id="PF17185"/>
    </source>
</evidence>
<protein>
    <submittedName>
        <fullName evidence="2">Copper homeostasis/adhesion lipoprotein NlpE</fullName>
    </submittedName>
</protein>
<accession>A0A917J5W6</accession>
<reference evidence="2" key="2">
    <citation type="submission" date="2020-09" db="EMBL/GenBank/DDBJ databases">
        <authorList>
            <person name="Sun Q."/>
            <person name="Zhou Y."/>
        </authorList>
    </citation>
    <scope>NUCLEOTIDE SEQUENCE</scope>
    <source>
        <strain evidence="2">CGMCC 1.15290</strain>
    </source>
</reference>
<evidence type="ECO:0000313" key="3">
    <source>
        <dbReference type="Proteomes" id="UP000627292"/>
    </source>
</evidence>
<dbReference type="InterPro" id="IPR033450">
    <property type="entry name" value="NlpE_C"/>
</dbReference>
<dbReference type="Gene3D" id="2.40.50.540">
    <property type="match status" value="1"/>
</dbReference>
<proteinExistence type="predicted"/>
<dbReference type="Gene3D" id="2.40.128.640">
    <property type="match status" value="1"/>
</dbReference>
<dbReference type="InterPro" id="IPR038139">
    <property type="entry name" value="NlpE_C_sf"/>
</dbReference>